<dbReference type="GO" id="GO:0005739">
    <property type="term" value="C:mitochondrion"/>
    <property type="evidence" value="ECO:0007669"/>
    <property type="project" value="UniProtKB-SubCell"/>
</dbReference>
<evidence type="ECO:0000313" key="8">
    <source>
        <dbReference type="RefSeq" id="XP_033785009.1"/>
    </source>
</evidence>
<reference evidence="8" key="1">
    <citation type="submission" date="2025-08" db="UniProtKB">
        <authorList>
            <consortium name="RefSeq"/>
        </authorList>
    </citation>
    <scope>IDENTIFICATION</scope>
</reference>
<dbReference type="InterPro" id="IPR002885">
    <property type="entry name" value="PPR_rpt"/>
</dbReference>
<dbReference type="GO" id="GO:0007005">
    <property type="term" value="P:mitochondrion organization"/>
    <property type="evidence" value="ECO:0007669"/>
    <property type="project" value="TreeGrafter"/>
</dbReference>
<evidence type="ECO:0000256" key="6">
    <source>
        <dbReference type="PROSITE-ProRule" id="PRU00708"/>
    </source>
</evidence>
<evidence type="ECO:0000256" key="4">
    <source>
        <dbReference type="ARBA" id="ARBA00022664"/>
    </source>
</evidence>
<dbReference type="PROSITE" id="PS51375">
    <property type="entry name" value="PPR"/>
    <property type="match status" value="1"/>
</dbReference>
<accession>A0A6P8PM48</accession>
<evidence type="ECO:0000256" key="5">
    <source>
        <dbReference type="ARBA" id="ARBA00023128"/>
    </source>
</evidence>
<evidence type="ECO:0000256" key="2">
    <source>
        <dbReference type="ARBA" id="ARBA00008677"/>
    </source>
</evidence>
<dbReference type="InParanoid" id="A0A6P8PM48"/>
<name>A0A6P8PM48_GEOSA</name>
<dbReference type="Pfam" id="PF10037">
    <property type="entry name" value="MRP-S27"/>
    <property type="match status" value="1"/>
</dbReference>
<protein>
    <recommendedName>
        <fullName evidence="3">Pentatricopeptide repeat-containing protein 2, mitochondrial</fullName>
    </recommendedName>
</protein>
<gene>
    <name evidence="8" type="primary">PTCD2</name>
</gene>
<comment type="subcellular location">
    <subcellularLocation>
        <location evidence="1">Mitochondrion</location>
    </subcellularLocation>
</comment>
<dbReference type="Gene3D" id="1.25.40.10">
    <property type="entry name" value="Tetratricopeptide repeat domain"/>
    <property type="match status" value="1"/>
</dbReference>
<keyword evidence="4" id="KW-0507">mRNA processing</keyword>
<sequence>MAVIAWMRKLLLRNSGHGLSGARLLPLNNCWSCAQGAKRHLLTDDILRLQEFQQMKIAFTYQIFGGKDLYFRNLEEKLKKNKLILRDELKTLLHLCQTPAEVELAKNVIYRYHAENKNVAFGEYKFGPLFMRLCYELNLENTALDLIKDKALKGFFSDCTSFNILMDMAFSKGHYERALEVLIEMKNQGIKFSCDTYILAFATCYKLNSTESCKICSLLLEESELKDDFVPNRAYFFAIAFALKQNEVSKARSIYSKITNTESRVCSNLYILIQALMGNFENVLHMLEAAVQTVTPEYVKRLQFSEQVLATVKEKMNNPVLSDRFNYICIELQVSGQVTPLTLDDMLCRTPSARKHHMLRLNQRKISRRTFQPLHSALLAE</sequence>
<keyword evidence="5" id="KW-0496">Mitochondrion</keyword>
<dbReference type="GO" id="GO:0050684">
    <property type="term" value="P:regulation of mRNA processing"/>
    <property type="evidence" value="ECO:0007669"/>
    <property type="project" value="InterPro"/>
</dbReference>
<dbReference type="RefSeq" id="XP_033785009.1">
    <property type="nucleotide sequence ID" value="XM_033929118.1"/>
</dbReference>
<dbReference type="KEGG" id="gsh:117352582"/>
<dbReference type="InterPro" id="IPR034629">
    <property type="entry name" value="PTCD2"/>
</dbReference>
<dbReference type="InterPro" id="IPR011990">
    <property type="entry name" value="TPR-like_helical_dom_sf"/>
</dbReference>
<dbReference type="GeneID" id="117352582"/>
<dbReference type="FunCoup" id="A0A6P8PM48">
    <property type="interactions" value="1814"/>
</dbReference>
<dbReference type="OrthoDB" id="6073372at2759"/>
<proteinExistence type="inferred from homology"/>
<dbReference type="PANTHER" id="PTHR14700:SF0">
    <property type="entry name" value="PENTATRICOPEPTIDE REPEAT-CONTAINING PROTEIN 2, MITOCHONDRIAL"/>
    <property type="match status" value="1"/>
</dbReference>
<comment type="similarity">
    <text evidence="2">Belongs to the PTCD2 family.</text>
</comment>
<dbReference type="Proteomes" id="UP000515159">
    <property type="component" value="Chromosome 1"/>
</dbReference>
<evidence type="ECO:0000256" key="1">
    <source>
        <dbReference type="ARBA" id="ARBA00004173"/>
    </source>
</evidence>
<dbReference type="PANTHER" id="PTHR14700">
    <property type="entry name" value="PENTATRICOPEPTIDE REPEAT-CONTAINING PROTEIN 2, MITOCHONDRIAL"/>
    <property type="match status" value="1"/>
</dbReference>
<dbReference type="AlphaFoldDB" id="A0A6P8PM48"/>
<organism evidence="7 8">
    <name type="scientific">Geotrypetes seraphini</name>
    <name type="common">Gaboon caecilian</name>
    <name type="synonym">Caecilia seraphini</name>
    <dbReference type="NCBI Taxonomy" id="260995"/>
    <lineage>
        <taxon>Eukaryota</taxon>
        <taxon>Metazoa</taxon>
        <taxon>Chordata</taxon>
        <taxon>Craniata</taxon>
        <taxon>Vertebrata</taxon>
        <taxon>Euteleostomi</taxon>
        <taxon>Amphibia</taxon>
        <taxon>Gymnophiona</taxon>
        <taxon>Geotrypetes</taxon>
    </lineage>
</organism>
<feature type="repeat" description="PPR" evidence="6">
    <location>
        <begin position="158"/>
        <end position="192"/>
    </location>
</feature>
<evidence type="ECO:0000256" key="3">
    <source>
        <dbReference type="ARBA" id="ARBA00014675"/>
    </source>
</evidence>
<dbReference type="InterPro" id="IPR034913">
    <property type="entry name" value="mS27/PTCD2"/>
</dbReference>
<dbReference type="NCBIfam" id="TIGR00756">
    <property type="entry name" value="PPR"/>
    <property type="match status" value="1"/>
</dbReference>
<dbReference type="GO" id="GO:0003723">
    <property type="term" value="F:RNA binding"/>
    <property type="evidence" value="ECO:0007669"/>
    <property type="project" value="TreeGrafter"/>
</dbReference>
<evidence type="ECO:0000313" key="7">
    <source>
        <dbReference type="Proteomes" id="UP000515159"/>
    </source>
</evidence>
<keyword evidence="7" id="KW-1185">Reference proteome</keyword>
<dbReference type="GO" id="GO:0006397">
    <property type="term" value="P:mRNA processing"/>
    <property type="evidence" value="ECO:0007669"/>
    <property type="project" value="UniProtKB-KW"/>
</dbReference>
<dbReference type="CTD" id="79810"/>